<dbReference type="Pfam" id="PF02579">
    <property type="entry name" value="Nitro_FeMo-Co"/>
    <property type="match status" value="1"/>
</dbReference>
<dbReference type="Proteomes" id="UP000073604">
    <property type="component" value="Chromosome"/>
</dbReference>
<dbReference type="InterPro" id="IPR051840">
    <property type="entry name" value="NifX/NifY_domain"/>
</dbReference>
<dbReference type="GeneID" id="27140788"/>
<dbReference type="InterPro" id="IPR033913">
    <property type="entry name" value="MTH1175_dom"/>
</dbReference>
<protein>
    <submittedName>
        <fullName evidence="2">Iron-molybdenum cofactor-binding protein</fullName>
    </submittedName>
</protein>
<dbReference type="PANTHER" id="PTHR33937">
    <property type="entry name" value="IRON-MOLYBDENUM PROTEIN-RELATED-RELATED"/>
    <property type="match status" value="1"/>
</dbReference>
<dbReference type="InterPro" id="IPR036105">
    <property type="entry name" value="DiNase_FeMo-co_biosyn_sf"/>
</dbReference>
<accession>A0A142CX82</accession>
<dbReference type="AlphaFoldDB" id="A0A142CX82"/>
<dbReference type="RefSeq" id="WP_054841298.1">
    <property type="nucleotide sequence ID" value="NZ_CP014750.1"/>
</dbReference>
<dbReference type="SUPFAM" id="SSF53146">
    <property type="entry name" value="Nitrogenase accessory factor-like"/>
    <property type="match status" value="1"/>
</dbReference>
<name>A0A142CX82_9EURY</name>
<evidence type="ECO:0000313" key="3">
    <source>
        <dbReference type="Proteomes" id="UP000073604"/>
    </source>
</evidence>
<dbReference type="OrthoDB" id="25911at2157"/>
<organism evidence="2 3">
    <name type="scientific">Thermococcus peptonophilus</name>
    <dbReference type="NCBI Taxonomy" id="53952"/>
    <lineage>
        <taxon>Archaea</taxon>
        <taxon>Methanobacteriati</taxon>
        <taxon>Methanobacteriota</taxon>
        <taxon>Thermococci</taxon>
        <taxon>Thermococcales</taxon>
        <taxon>Thermococcaceae</taxon>
        <taxon>Thermococcus</taxon>
    </lineage>
</organism>
<dbReference type="KEGG" id="tpep:A0127_09530"/>
<evidence type="ECO:0000313" key="2">
    <source>
        <dbReference type="EMBL" id="AMQ19384.1"/>
    </source>
</evidence>
<sequence>MIRVAVPTSEGGLEDKVHESLVRAETFTLVDLESGEVKNVEIVENPYRKEPYGAGSKVALFLVNLGVNVLLTPMDCPKGKAILDAGGVRIIKVGAGKRVEEVLGSLQT</sequence>
<dbReference type="CDD" id="cd00851">
    <property type="entry name" value="MTH1175"/>
    <property type="match status" value="1"/>
</dbReference>
<dbReference type="Gene3D" id="3.30.420.130">
    <property type="entry name" value="Dinitrogenase iron-molybdenum cofactor biosynthesis domain"/>
    <property type="match status" value="1"/>
</dbReference>
<reference evidence="3" key="1">
    <citation type="submission" date="2016-03" db="EMBL/GenBank/DDBJ databases">
        <authorList>
            <person name="Oger P.M."/>
        </authorList>
    </citation>
    <scope>NUCLEOTIDE SEQUENCE [LARGE SCALE GENOMIC DNA]</scope>
    <source>
        <strain evidence="3">OG-1</strain>
    </source>
</reference>
<gene>
    <name evidence="2" type="ORF">A0127_09530</name>
</gene>
<dbReference type="InterPro" id="IPR003731">
    <property type="entry name" value="Di-Nase_FeMo-co_biosynth"/>
</dbReference>
<dbReference type="EMBL" id="CP014750">
    <property type="protein sequence ID" value="AMQ19384.1"/>
    <property type="molecule type" value="Genomic_DNA"/>
</dbReference>
<proteinExistence type="predicted"/>
<keyword evidence="3" id="KW-1185">Reference proteome</keyword>
<dbReference type="PANTHER" id="PTHR33937:SF2">
    <property type="entry name" value="DINITROGENASE IRON-MOLYBDENUM COFACTOR BIOSYNTHESIS DOMAIN-CONTAINING PROTEIN"/>
    <property type="match status" value="1"/>
</dbReference>
<feature type="domain" description="Dinitrogenase iron-molybdenum cofactor biosynthesis" evidence="1">
    <location>
        <begin position="14"/>
        <end position="107"/>
    </location>
</feature>
<dbReference type="STRING" id="53952.A0127_09530"/>
<evidence type="ECO:0000259" key="1">
    <source>
        <dbReference type="Pfam" id="PF02579"/>
    </source>
</evidence>